<evidence type="ECO:0000313" key="4">
    <source>
        <dbReference type="Proteomes" id="UP001176961"/>
    </source>
</evidence>
<reference evidence="3" key="1">
    <citation type="submission" date="2023-07" db="EMBL/GenBank/DDBJ databases">
        <authorList>
            <consortium name="CYATHOMIX"/>
        </authorList>
    </citation>
    <scope>NUCLEOTIDE SEQUENCE</scope>
    <source>
        <strain evidence="3">N/A</strain>
    </source>
</reference>
<name>A0AA36GQ50_CYLNA</name>
<feature type="transmembrane region" description="Helical" evidence="2">
    <location>
        <begin position="27"/>
        <end position="46"/>
    </location>
</feature>
<keyword evidence="2" id="KW-0472">Membrane</keyword>
<protein>
    <recommendedName>
        <fullName evidence="5">Transmembrane protein</fullName>
    </recommendedName>
</protein>
<dbReference type="AlphaFoldDB" id="A0AA36GQ50"/>
<organism evidence="3 4">
    <name type="scientific">Cylicocyclus nassatus</name>
    <name type="common">Nematode worm</name>
    <dbReference type="NCBI Taxonomy" id="53992"/>
    <lineage>
        <taxon>Eukaryota</taxon>
        <taxon>Metazoa</taxon>
        <taxon>Ecdysozoa</taxon>
        <taxon>Nematoda</taxon>
        <taxon>Chromadorea</taxon>
        <taxon>Rhabditida</taxon>
        <taxon>Rhabditina</taxon>
        <taxon>Rhabditomorpha</taxon>
        <taxon>Strongyloidea</taxon>
        <taxon>Strongylidae</taxon>
        <taxon>Cylicocyclus</taxon>
    </lineage>
</organism>
<proteinExistence type="predicted"/>
<sequence length="280" mass="31855">MSDQAFSHSHVKEGSRGCGFEACPRKLIYVAFAVSFITQVAASVVFVGYKQWAVFIPSFALLVIFHIIFFVGMRREKWELILITVIYEGVAIIALTASVLWMIAMEIDPEKSFLKEDCNKNHKDEEGQPNKCIRTGATVMGSLSLVAMILNAFIVWRVLKSFMLRVRSGYRERWVQMITGSDKDLKNPHAPRRGRFTDIDAPTQQSPYRIGGRQGHTDRLGGPANHRVTEEMPRSRALGPVLQDRLLAATLYDRVDIDDRLKNTYNSGSNNENYYSKIRY</sequence>
<dbReference type="Proteomes" id="UP001176961">
    <property type="component" value="Unassembled WGS sequence"/>
</dbReference>
<dbReference type="EMBL" id="CATQJL010000112">
    <property type="protein sequence ID" value="CAJ0596153.1"/>
    <property type="molecule type" value="Genomic_DNA"/>
</dbReference>
<evidence type="ECO:0008006" key="5">
    <source>
        <dbReference type="Google" id="ProtNLM"/>
    </source>
</evidence>
<evidence type="ECO:0000313" key="3">
    <source>
        <dbReference type="EMBL" id="CAJ0596153.1"/>
    </source>
</evidence>
<keyword evidence="2" id="KW-1133">Transmembrane helix</keyword>
<evidence type="ECO:0000256" key="1">
    <source>
        <dbReference type="SAM" id="MobiDB-lite"/>
    </source>
</evidence>
<feature type="transmembrane region" description="Helical" evidence="2">
    <location>
        <begin position="80"/>
        <end position="104"/>
    </location>
</feature>
<feature type="region of interest" description="Disordered" evidence="1">
    <location>
        <begin position="185"/>
        <end position="233"/>
    </location>
</feature>
<evidence type="ECO:0000256" key="2">
    <source>
        <dbReference type="SAM" id="Phobius"/>
    </source>
</evidence>
<feature type="transmembrane region" description="Helical" evidence="2">
    <location>
        <begin position="52"/>
        <end position="73"/>
    </location>
</feature>
<gene>
    <name evidence="3" type="ORF">CYNAS_LOCUS8136</name>
</gene>
<keyword evidence="4" id="KW-1185">Reference proteome</keyword>
<feature type="transmembrane region" description="Helical" evidence="2">
    <location>
        <begin position="139"/>
        <end position="159"/>
    </location>
</feature>
<accession>A0AA36GQ50</accession>
<keyword evidence="2" id="KW-0812">Transmembrane</keyword>
<comment type="caution">
    <text evidence="3">The sequence shown here is derived from an EMBL/GenBank/DDBJ whole genome shotgun (WGS) entry which is preliminary data.</text>
</comment>